<dbReference type="AlphaFoldDB" id="A0A1X7F8R5"/>
<dbReference type="OrthoDB" id="7376471at2"/>
<proteinExistence type="predicted"/>
<organism evidence="1 2">
    <name type="scientific">Azospirillum oryzae</name>
    <dbReference type="NCBI Taxonomy" id="286727"/>
    <lineage>
        <taxon>Bacteria</taxon>
        <taxon>Pseudomonadati</taxon>
        <taxon>Pseudomonadota</taxon>
        <taxon>Alphaproteobacteria</taxon>
        <taxon>Rhodospirillales</taxon>
        <taxon>Azospirillaceae</taxon>
        <taxon>Azospirillum</taxon>
    </lineage>
</organism>
<dbReference type="RefSeq" id="WP_143266550.1">
    <property type="nucleotide sequence ID" value="NZ_FXAK01000005.1"/>
</dbReference>
<accession>A0A1X7F8R5</accession>
<dbReference type="Proteomes" id="UP000192936">
    <property type="component" value="Unassembled WGS sequence"/>
</dbReference>
<reference evidence="1 2" key="1">
    <citation type="submission" date="2017-04" db="EMBL/GenBank/DDBJ databases">
        <authorList>
            <person name="Afonso C.L."/>
            <person name="Miller P.J."/>
            <person name="Scott M.A."/>
            <person name="Spackman E."/>
            <person name="Goraichik I."/>
            <person name="Dimitrov K.M."/>
            <person name="Suarez D.L."/>
            <person name="Swayne D.E."/>
        </authorList>
    </citation>
    <scope>NUCLEOTIDE SEQUENCE [LARGE SCALE GENOMIC DNA]</scope>
    <source>
        <strain evidence="1 2">A2P</strain>
    </source>
</reference>
<name>A0A1X7F8R5_9PROT</name>
<evidence type="ECO:0000313" key="1">
    <source>
        <dbReference type="EMBL" id="SMF47541.1"/>
    </source>
</evidence>
<gene>
    <name evidence="1" type="ORF">SAMN02982917_2327</name>
</gene>
<dbReference type="EMBL" id="FXAK01000005">
    <property type="protein sequence ID" value="SMF47541.1"/>
    <property type="molecule type" value="Genomic_DNA"/>
</dbReference>
<evidence type="ECO:0000313" key="2">
    <source>
        <dbReference type="Proteomes" id="UP000192936"/>
    </source>
</evidence>
<protein>
    <submittedName>
        <fullName evidence="1">Uncharacterized protein</fullName>
    </submittedName>
</protein>
<dbReference type="STRING" id="286727.SAMN02982917_2327"/>
<sequence length="69" mass="7492">MPRPSLSTNRRLVDLWNLCVDTGADVTFRPGIGRPLVTRTASRAHMVGSEAFVFVMGAGRVPLDRVVPA</sequence>